<name>D8M9G2_BLAHO</name>
<sequence>MSGFQAWLEQRRKKKRENENMEFLRSVIPAWQYKREGNLAKKVCYEGMIPYTRIKSWNVMIGTEVRIAAKLYRVNVKNGKGLREKFTSNPDAPTEGNEKSILQIPQAVKDVYPEESSFHDARFERDLQELLETFVAYRPDIGYFDGLNYISAMLLQFQDEESAFTSTVNLFTQYLSNAVDPEMKDKFKEYCAAFGSAMDEEVPDVRSAFQDNKVDIAVILKDWIYSLFTRCVNFEDAKRLWDILLLEGSFGIVKIALGILKMFAGELCDMRSKEVYAFLKHLPAKLDIDELAKGGSGV</sequence>
<dbReference type="InterPro" id="IPR050302">
    <property type="entry name" value="Rab_GAP_TBC_domain"/>
</dbReference>
<protein>
    <recommendedName>
        <fullName evidence="1">Rab-GAP TBC domain-containing protein</fullName>
    </recommendedName>
</protein>
<evidence type="ECO:0000259" key="1">
    <source>
        <dbReference type="PROSITE" id="PS50086"/>
    </source>
</evidence>
<dbReference type="PANTHER" id="PTHR47219:SF9">
    <property type="entry name" value="GTPASE ACTIVATING PROTEIN AND CENTROSOME-ASSOCIATED, ISOFORM B"/>
    <property type="match status" value="1"/>
</dbReference>
<dbReference type="Gene3D" id="1.10.8.270">
    <property type="entry name" value="putative rabgap domain of human tbc1 domain family member 14 like domains"/>
    <property type="match status" value="1"/>
</dbReference>
<dbReference type="SMART" id="SM00164">
    <property type="entry name" value="TBC"/>
    <property type="match status" value="1"/>
</dbReference>
<gene>
    <name evidence="2" type="ORF">GSBLH_T00007191001</name>
</gene>
<dbReference type="PROSITE" id="PS50086">
    <property type="entry name" value="TBC_RABGAP"/>
    <property type="match status" value="1"/>
</dbReference>
<dbReference type="Pfam" id="PF00566">
    <property type="entry name" value="RabGAP-TBC"/>
    <property type="match status" value="1"/>
</dbReference>
<dbReference type="InParanoid" id="D8M9G2"/>
<dbReference type="GO" id="GO:0005096">
    <property type="term" value="F:GTPase activator activity"/>
    <property type="evidence" value="ECO:0007669"/>
    <property type="project" value="TreeGrafter"/>
</dbReference>
<dbReference type="InterPro" id="IPR035969">
    <property type="entry name" value="Rab-GAP_TBC_sf"/>
</dbReference>
<reference evidence="2" key="1">
    <citation type="submission" date="2010-02" db="EMBL/GenBank/DDBJ databases">
        <title>Sequencing and annotation of the Blastocystis hominis genome.</title>
        <authorList>
            <person name="Wincker P."/>
        </authorList>
    </citation>
    <scope>NUCLEOTIDE SEQUENCE</scope>
    <source>
        <strain evidence="2">Singapore isolate B</strain>
    </source>
</reference>
<evidence type="ECO:0000313" key="2">
    <source>
        <dbReference type="EMBL" id="CBK24701.2"/>
    </source>
</evidence>
<organism evidence="2">
    <name type="scientific">Blastocystis hominis</name>
    <dbReference type="NCBI Taxonomy" id="12968"/>
    <lineage>
        <taxon>Eukaryota</taxon>
        <taxon>Sar</taxon>
        <taxon>Stramenopiles</taxon>
        <taxon>Bigyra</taxon>
        <taxon>Opalozoa</taxon>
        <taxon>Opalinata</taxon>
        <taxon>Blastocystidae</taxon>
        <taxon>Blastocystis</taxon>
    </lineage>
</organism>
<evidence type="ECO:0000313" key="3">
    <source>
        <dbReference type="Proteomes" id="UP000008312"/>
    </source>
</evidence>
<dbReference type="OMA" id="AMDEEVP"/>
<dbReference type="SUPFAM" id="SSF47923">
    <property type="entry name" value="Ypt/Rab-GAP domain of gyp1p"/>
    <property type="match status" value="2"/>
</dbReference>
<dbReference type="AlphaFoldDB" id="D8M9G2"/>
<dbReference type="OrthoDB" id="294251at2759"/>
<dbReference type="RefSeq" id="XP_012898749.1">
    <property type="nucleotide sequence ID" value="XM_013043295.1"/>
</dbReference>
<accession>D8M9G2</accession>
<dbReference type="GeneID" id="24923315"/>
<dbReference type="EMBL" id="FN668688">
    <property type="protein sequence ID" value="CBK24701.2"/>
    <property type="molecule type" value="Genomic_DNA"/>
</dbReference>
<proteinExistence type="predicted"/>
<keyword evidence="3" id="KW-1185">Reference proteome</keyword>
<dbReference type="Proteomes" id="UP000008312">
    <property type="component" value="Unassembled WGS sequence"/>
</dbReference>
<feature type="domain" description="Rab-GAP TBC" evidence="1">
    <location>
        <begin position="47"/>
        <end position="248"/>
    </location>
</feature>
<dbReference type="PANTHER" id="PTHR47219">
    <property type="entry name" value="RAB GTPASE-ACTIVATING PROTEIN 1-LIKE"/>
    <property type="match status" value="1"/>
</dbReference>
<dbReference type="InterPro" id="IPR000195">
    <property type="entry name" value="Rab-GAP-TBC_dom"/>
</dbReference>
<dbReference type="Gene3D" id="1.10.472.80">
    <property type="entry name" value="Ypt/Rab-GAP domain of gyp1p, domain 3"/>
    <property type="match status" value="1"/>
</dbReference>
<dbReference type="GO" id="GO:0031267">
    <property type="term" value="F:small GTPase binding"/>
    <property type="evidence" value="ECO:0007669"/>
    <property type="project" value="TreeGrafter"/>
</dbReference>